<accession>A0A4C1U6Q0</accession>
<evidence type="ECO:0000313" key="3">
    <source>
        <dbReference type="Proteomes" id="UP000299102"/>
    </source>
</evidence>
<sequence>MCGGNAVFAVTPEMTDRARAGRAARRPRPPRCLRSYKIGRSPSEDNSDKLTDKKDQPNSIPVSGLFPISISVGSLQPFQRHPGKQADRQFRLSPETAIRALIDLNKACARTHAPNYLQDLGNLTLLRLIREIVKSEQSRCLIYAPTLQETIRQERRPERRDRRGVPRNVLETKRRGAGCFS</sequence>
<gene>
    <name evidence="2" type="ORF">EVAR_18705_1</name>
</gene>
<dbReference type="Proteomes" id="UP000299102">
    <property type="component" value="Unassembled WGS sequence"/>
</dbReference>
<proteinExistence type="predicted"/>
<organism evidence="2 3">
    <name type="scientific">Eumeta variegata</name>
    <name type="common">Bagworm moth</name>
    <name type="synonym">Eumeta japonica</name>
    <dbReference type="NCBI Taxonomy" id="151549"/>
    <lineage>
        <taxon>Eukaryota</taxon>
        <taxon>Metazoa</taxon>
        <taxon>Ecdysozoa</taxon>
        <taxon>Arthropoda</taxon>
        <taxon>Hexapoda</taxon>
        <taxon>Insecta</taxon>
        <taxon>Pterygota</taxon>
        <taxon>Neoptera</taxon>
        <taxon>Endopterygota</taxon>
        <taxon>Lepidoptera</taxon>
        <taxon>Glossata</taxon>
        <taxon>Ditrysia</taxon>
        <taxon>Tineoidea</taxon>
        <taxon>Psychidae</taxon>
        <taxon>Oiketicinae</taxon>
        <taxon>Eumeta</taxon>
    </lineage>
</organism>
<reference evidence="2 3" key="1">
    <citation type="journal article" date="2019" name="Commun. Biol.">
        <title>The bagworm genome reveals a unique fibroin gene that provides high tensile strength.</title>
        <authorList>
            <person name="Kono N."/>
            <person name="Nakamura H."/>
            <person name="Ohtoshi R."/>
            <person name="Tomita M."/>
            <person name="Numata K."/>
            <person name="Arakawa K."/>
        </authorList>
    </citation>
    <scope>NUCLEOTIDE SEQUENCE [LARGE SCALE GENOMIC DNA]</scope>
</reference>
<dbReference type="EMBL" id="BGZK01000135">
    <property type="protein sequence ID" value="GBP22063.1"/>
    <property type="molecule type" value="Genomic_DNA"/>
</dbReference>
<protein>
    <submittedName>
        <fullName evidence="2">Uncharacterized protein</fullName>
    </submittedName>
</protein>
<evidence type="ECO:0000313" key="2">
    <source>
        <dbReference type="EMBL" id="GBP22063.1"/>
    </source>
</evidence>
<keyword evidence="3" id="KW-1185">Reference proteome</keyword>
<feature type="region of interest" description="Disordered" evidence="1">
    <location>
        <begin position="17"/>
        <end position="61"/>
    </location>
</feature>
<dbReference type="AlphaFoldDB" id="A0A4C1U6Q0"/>
<name>A0A4C1U6Q0_EUMVA</name>
<feature type="compositionally biased region" description="Basic residues" evidence="1">
    <location>
        <begin position="20"/>
        <end position="31"/>
    </location>
</feature>
<comment type="caution">
    <text evidence="2">The sequence shown here is derived from an EMBL/GenBank/DDBJ whole genome shotgun (WGS) entry which is preliminary data.</text>
</comment>
<evidence type="ECO:0000256" key="1">
    <source>
        <dbReference type="SAM" id="MobiDB-lite"/>
    </source>
</evidence>
<feature type="compositionally biased region" description="Basic and acidic residues" evidence="1">
    <location>
        <begin position="42"/>
        <end position="56"/>
    </location>
</feature>